<proteinExistence type="predicted"/>
<dbReference type="EMBL" id="WBJY01000004">
    <property type="protein sequence ID" value="KAB1646926.1"/>
    <property type="molecule type" value="Genomic_DNA"/>
</dbReference>
<evidence type="ECO:0000313" key="3">
    <source>
        <dbReference type="Proteomes" id="UP000431744"/>
    </source>
</evidence>
<dbReference type="Proteomes" id="UP000431744">
    <property type="component" value="Unassembled WGS sequence"/>
</dbReference>
<dbReference type="AlphaFoldDB" id="A0A6H9WJU3"/>
<evidence type="ECO:0000256" key="1">
    <source>
        <dbReference type="SAM" id="MobiDB-lite"/>
    </source>
</evidence>
<evidence type="ECO:0000313" key="2">
    <source>
        <dbReference type="EMBL" id="KAB1646926.1"/>
    </source>
</evidence>
<keyword evidence="3" id="KW-1185">Reference proteome</keyword>
<name>A0A6H9WJU3_9MICO</name>
<evidence type="ECO:0008006" key="4">
    <source>
        <dbReference type="Google" id="ProtNLM"/>
    </source>
</evidence>
<sequence length="199" mass="20328">MTMCTGGQSGGGGSEGSDDDSTDAGGFAPPPPPIPAPEAAAALVSSFTPAAIQIGMTPKVNSDWGHRRSYVGLPIWMWVADPSPSSWGVYSYSGSTGGQTITFEAQVSTVTWSMGDGTTVTCGMGSIYSPAYGNVSSPSCGHKYTQTSKARPGGMYTVTATSNWVISWTSATDGSTGTLTASASTSTQVQILELQSVNT</sequence>
<comment type="caution">
    <text evidence="2">The sequence shown here is derived from an EMBL/GenBank/DDBJ whole genome shotgun (WGS) entry which is preliminary data.</text>
</comment>
<gene>
    <name evidence="2" type="ORF">F8O04_14485</name>
</gene>
<organism evidence="2 3">
    <name type="scientific">Pseudoclavibacter endophyticus</name>
    <dbReference type="NCBI Taxonomy" id="1778590"/>
    <lineage>
        <taxon>Bacteria</taxon>
        <taxon>Bacillati</taxon>
        <taxon>Actinomycetota</taxon>
        <taxon>Actinomycetes</taxon>
        <taxon>Micrococcales</taxon>
        <taxon>Microbacteriaceae</taxon>
        <taxon>Pseudoclavibacter</taxon>
    </lineage>
</organism>
<reference evidence="2 3" key="1">
    <citation type="submission" date="2019-09" db="EMBL/GenBank/DDBJ databases">
        <title>Phylogeny of genus Pseudoclavibacter and closely related genus.</title>
        <authorList>
            <person name="Li Y."/>
        </authorList>
    </citation>
    <scope>NUCLEOTIDE SEQUENCE [LARGE SCALE GENOMIC DNA]</scope>
    <source>
        <strain evidence="2 3">EGI 60007</strain>
    </source>
</reference>
<accession>A0A6H9WJU3</accession>
<feature type="region of interest" description="Disordered" evidence="1">
    <location>
        <begin position="1"/>
        <end position="36"/>
    </location>
</feature>
<protein>
    <recommendedName>
        <fullName evidence="4">ATP/GTP-binding protein</fullName>
    </recommendedName>
</protein>